<reference evidence="2 3" key="1">
    <citation type="journal article" date="2012" name="Int. J. Syst. Evol. Microbiol.">
        <title>Characterization of Tetragenococcus strains from sugar thick juice reveals a novel species, Tetragenococcus osmophilus sp. nov., and divides Tetragenococcus halophilus into two subspecies, T. halophilus subsp. halophilus subsp. nov. and T. halophilus subsp. flandriensis subsp. nov.</title>
        <authorList>
            <person name="Juste A."/>
            <person name="Van Trappen S."/>
            <person name="Verreth C."/>
            <person name="Cleenwerck I."/>
            <person name="De Vos P."/>
            <person name="Lievens B."/>
            <person name="Willems K.A."/>
        </authorList>
    </citation>
    <scope>NUCLEOTIDE SEQUENCE [LARGE SCALE GENOMIC DNA]</scope>
    <source>
        <strain evidence="2 3">LMG 26042</strain>
    </source>
</reference>
<dbReference type="PANTHER" id="PTHR37814:SF1">
    <property type="entry name" value="MEMBRANE PROTEIN"/>
    <property type="match status" value="1"/>
</dbReference>
<feature type="transmembrane region" description="Helical" evidence="1">
    <location>
        <begin position="219"/>
        <end position="240"/>
    </location>
</feature>
<keyword evidence="1" id="KW-0472">Membrane</keyword>
<organism evidence="2 3">
    <name type="scientific">Tetragenococcus halophilus</name>
    <name type="common">Pediococcus halophilus</name>
    <dbReference type="NCBI Taxonomy" id="51669"/>
    <lineage>
        <taxon>Bacteria</taxon>
        <taxon>Bacillati</taxon>
        <taxon>Bacillota</taxon>
        <taxon>Bacilli</taxon>
        <taxon>Lactobacillales</taxon>
        <taxon>Enterococcaceae</taxon>
        <taxon>Tetragenococcus</taxon>
    </lineage>
</organism>
<dbReference type="RefSeq" id="WP_103891910.1">
    <property type="nucleotide sequence ID" value="NZ_CP027768.1"/>
</dbReference>
<dbReference type="EMBL" id="CP027768">
    <property type="protein sequence ID" value="AYW49327.1"/>
    <property type="molecule type" value="Genomic_DNA"/>
</dbReference>
<evidence type="ECO:0008006" key="4">
    <source>
        <dbReference type="Google" id="ProtNLM"/>
    </source>
</evidence>
<keyword evidence="1" id="KW-1133">Transmembrane helix</keyword>
<evidence type="ECO:0000313" key="2">
    <source>
        <dbReference type="EMBL" id="AYW49327.1"/>
    </source>
</evidence>
<dbReference type="InterPro" id="IPR038728">
    <property type="entry name" value="YkvI-like"/>
</dbReference>
<evidence type="ECO:0000256" key="1">
    <source>
        <dbReference type="SAM" id="Phobius"/>
    </source>
</evidence>
<feature type="transmembrane region" description="Helical" evidence="1">
    <location>
        <begin position="182"/>
        <end position="207"/>
    </location>
</feature>
<feature type="transmembrane region" description="Helical" evidence="1">
    <location>
        <begin position="109"/>
        <end position="128"/>
    </location>
</feature>
<feature type="transmembrane region" description="Helical" evidence="1">
    <location>
        <begin position="296"/>
        <end position="315"/>
    </location>
</feature>
<dbReference type="AlphaFoldDB" id="A0A3G5FG57"/>
<accession>A0A3G5FG57</accession>
<feature type="transmembrane region" description="Helical" evidence="1">
    <location>
        <begin position="84"/>
        <end position="103"/>
    </location>
</feature>
<feature type="transmembrane region" description="Helical" evidence="1">
    <location>
        <begin position="32"/>
        <end position="55"/>
    </location>
</feature>
<feature type="transmembrane region" description="Helical" evidence="1">
    <location>
        <begin position="260"/>
        <end position="284"/>
    </location>
</feature>
<protein>
    <recommendedName>
        <fullName evidence="4">Membrane protein YkvI</fullName>
    </recommendedName>
</protein>
<sequence length="362" mass="39580">MRQFKIAMAFTGIIIGAGFASGQEMLQYFTSFGIWGIVGTIASVFIFGFFGFVIVDMGHFFKAYSHRDVLSNVVSPVVHRIIDLFLLLTLFGIGVVMVAGAGSNLNQQFGWPVWLGNLICVILVFLVGMMNTEKVVGAIGAIAPFLIALVVIISFRSLSTADWDIAALNADALNLTSPLPNWWISALNYTSVNLTTGVATAFLLGGVEKDKKVARRGGLIGGIVVGFLIVLINLTLFATSAQVASFDLPMLQMARLIQPWVGFIMSILIFFEIWNTAMSVLYSFSTSFINPNKKNFRYLLLVTSVAALALSFGGFTNVIGFVYPAVGYGGFVILGTFVYSWYKFCIKQKNYEEKSSVEPTEE</sequence>
<dbReference type="Proteomes" id="UP000280475">
    <property type="component" value="Chromosome"/>
</dbReference>
<feature type="transmembrane region" description="Helical" evidence="1">
    <location>
        <begin position="135"/>
        <end position="155"/>
    </location>
</feature>
<evidence type="ECO:0000313" key="3">
    <source>
        <dbReference type="Proteomes" id="UP000280475"/>
    </source>
</evidence>
<proteinExistence type="predicted"/>
<name>A0A3G5FG57_TETHA</name>
<dbReference type="PANTHER" id="PTHR37814">
    <property type="entry name" value="CONSERVED MEMBRANE PROTEIN"/>
    <property type="match status" value="1"/>
</dbReference>
<keyword evidence="1" id="KW-0812">Transmembrane</keyword>
<gene>
    <name evidence="2" type="ORF">C7H83_01925</name>
</gene>
<feature type="transmembrane region" description="Helical" evidence="1">
    <location>
        <begin position="321"/>
        <end position="342"/>
    </location>
</feature>